<dbReference type="GO" id="GO:0005975">
    <property type="term" value="P:carbohydrate metabolic process"/>
    <property type="evidence" value="ECO:0007669"/>
    <property type="project" value="UniProtKB-ARBA"/>
</dbReference>
<feature type="domain" description="Bacterial Ig-like" evidence="2">
    <location>
        <begin position="830"/>
        <end position="913"/>
    </location>
</feature>
<feature type="domain" description="ThuA-like" evidence="1">
    <location>
        <begin position="379"/>
        <end position="634"/>
    </location>
</feature>
<dbReference type="Gene3D" id="3.40.50.880">
    <property type="match status" value="1"/>
</dbReference>
<dbReference type="InterPro" id="IPR029062">
    <property type="entry name" value="Class_I_gatase-like"/>
</dbReference>
<dbReference type="Gene3D" id="2.60.40.10">
    <property type="entry name" value="Immunoglobulins"/>
    <property type="match status" value="2"/>
</dbReference>
<gene>
    <name evidence="4" type="ORF">GRQ65_12155</name>
</gene>
<comment type="caution">
    <text evidence="4">The sequence shown here is derived from an EMBL/GenBank/DDBJ whole genome shotgun (WGS) entry which is preliminary data.</text>
</comment>
<dbReference type="PANTHER" id="PTHR40469:SF2">
    <property type="entry name" value="GALACTOSE-BINDING DOMAIN-LIKE SUPERFAMILY PROTEIN"/>
    <property type="match status" value="1"/>
</dbReference>
<keyword evidence="5" id="KW-1185">Reference proteome</keyword>
<dbReference type="InterPro" id="IPR029010">
    <property type="entry name" value="ThuA-like"/>
</dbReference>
<reference evidence="4 5" key="1">
    <citation type="submission" date="2019-12" db="EMBL/GenBank/DDBJ databases">
        <authorList>
            <person name="Kun Z."/>
        </authorList>
    </citation>
    <scope>NUCLEOTIDE SEQUENCE [LARGE SCALE GENOMIC DNA]</scope>
    <source>
        <strain evidence="4 5">YIM 123512</strain>
    </source>
</reference>
<organism evidence="4 5">
    <name type="scientific">Nocardioides flavescens</name>
    <dbReference type="NCBI Taxonomy" id="2691959"/>
    <lineage>
        <taxon>Bacteria</taxon>
        <taxon>Bacillati</taxon>
        <taxon>Actinomycetota</taxon>
        <taxon>Actinomycetes</taxon>
        <taxon>Propionibacteriales</taxon>
        <taxon>Nocardioidaceae</taxon>
        <taxon>Nocardioides</taxon>
    </lineage>
</organism>
<evidence type="ECO:0000259" key="1">
    <source>
        <dbReference type="Pfam" id="PF06283"/>
    </source>
</evidence>
<dbReference type="PANTHER" id="PTHR40469">
    <property type="entry name" value="SECRETED GLYCOSYL HYDROLASE"/>
    <property type="match status" value="1"/>
</dbReference>
<evidence type="ECO:0000313" key="5">
    <source>
        <dbReference type="Proteomes" id="UP000473325"/>
    </source>
</evidence>
<evidence type="ECO:0000313" key="4">
    <source>
        <dbReference type="EMBL" id="MXG90301.1"/>
    </source>
</evidence>
<dbReference type="InterPro" id="IPR013783">
    <property type="entry name" value="Ig-like_fold"/>
</dbReference>
<evidence type="ECO:0000259" key="2">
    <source>
        <dbReference type="Pfam" id="PF16640"/>
    </source>
</evidence>
<dbReference type="EMBL" id="WUEK01000006">
    <property type="protein sequence ID" value="MXG90301.1"/>
    <property type="molecule type" value="Genomic_DNA"/>
</dbReference>
<proteinExistence type="predicted"/>
<evidence type="ECO:0000259" key="3">
    <source>
        <dbReference type="Pfam" id="PF22888"/>
    </source>
</evidence>
<name>A0A6L7F0X6_9ACTN</name>
<dbReference type="InterPro" id="IPR054470">
    <property type="entry name" value="FIMAH_dom"/>
</dbReference>
<dbReference type="Proteomes" id="UP000473325">
    <property type="component" value="Unassembled WGS sequence"/>
</dbReference>
<dbReference type="InterPro" id="IPR032109">
    <property type="entry name" value="Big_3_5"/>
</dbReference>
<dbReference type="SUPFAM" id="SSF52317">
    <property type="entry name" value="Class I glutamine amidotransferase-like"/>
    <property type="match status" value="1"/>
</dbReference>
<feature type="domain" description="FIMAH" evidence="3">
    <location>
        <begin position="262"/>
        <end position="337"/>
    </location>
</feature>
<dbReference type="Pfam" id="PF16640">
    <property type="entry name" value="Big_3_5"/>
    <property type="match status" value="2"/>
</dbReference>
<dbReference type="Pfam" id="PF06283">
    <property type="entry name" value="ThuA"/>
    <property type="match status" value="1"/>
</dbReference>
<feature type="domain" description="Bacterial Ig-like" evidence="2">
    <location>
        <begin position="924"/>
        <end position="1008"/>
    </location>
</feature>
<accession>A0A6L7F0X6</accession>
<dbReference type="Pfam" id="PF22888">
    <property type="entry name" value="FIMAH"/>
    <property type="match status" value="1"/>
</dbReference>
<sequence length="1011" mass="104952">MSTTSGATRRRAGRTALVGAGLSGAVAISMIVTTAGPASAADSGAPPTLSDVRRSPVSPVPAYNGILANTTWTPSTATGLRDWFTDPKVTLTFSATDDTDVAKFVVTPGTGATPVEVPATAAGGTWTGSYELTAEQSTTVTYTAVDTAGNASPAKTTLVKIDRTPPSVTWPGVVGGKIAHSATYASVRPALTDVTTAGGTSFNGSGGPAIRLQWVDGKPTDLVPLDVASLPVGAHTWAIVVGDAAGNQAKHTLSFEVTTSYADVKALVARFVTEGRISAANGADLTGLVDTAASAAGLGSTQAAVAALEDFAARAKQYAPRGVARQSLTGDAAHLLATLGGRADQPVATGVTVEAYGPAQRMPQVYAGPSVVNPDPDFKVLVFANRVGGFRHQHIPATMKFIQEQGQRLNFDVDVWDYMAPAESVPGNPFESLANLEQYDALVAVSSVGNSQFTTNRPTFDPTDDPSVTVDEQAILKQYVNNGGGFVAIHGATDSMHGWDWYKELVGGEFDNHSSSNNGTQHNCEACRWTEVVTEDGTNPSTDHFPRSIRVLDELYNWVALPREKVHVLQTLTEASYVGGLNSADGRTEGADHPISWCRNFDGGRSYTQALMHNYELSEDPRFQEQILQAIRWTAGETEANCVTHGEVQGLVTAQQTGGGVPAQVATAVNAQVTGSYTAYLAKDYATALTRAQEAARLLENGSAGSAAALGVLRPKAAELVAWMRMLDTTSPRLRFLAEPQDAVTTVGSDAVFSVEAAGTDVTYQWQRQAPGGAWGDVAGETTVALRVVPNGLGQDGTRYRVQIADAGTELYSRPAALTVTTAQTAVSVQQPAVATYGVAGEVVAKVSSASGAASGAVSLFEGSTLLGTVQAVDGTARLALPATLAVGSHALTVRYAGGDGVAAAQAATTVTVKKATPSVSAKASKKKVRKGAKVKVTVAVSATGFVPTGTVRLYDGKKAVGGTATLENGAWTFTFEAKKVGKHKLSVRYAGSATTEEATSATVVVKVRKK</sequence>
<evidence type="ECO:0008006" key="6">
    <source>
        <dbReference type="Google" id="ProtNLM"/>
    </source>
</evidence>
<protein>
    <recommendedName>
        <fullName evidence="6">Ig-like domain (Group 3)</fullName>
    </recommendedName>
</protein>
<dbReference type="AlphaFoldDB" id="A0A6L7F0X6"/>
<dbReference type="RefSeq" id="WP_160878207.1">
    <property type="nucleotide sequence ID" value="NZ_WUEK01000006.1"/>
</dbReference>